<reference evidence="3 4" key="1">
    <citation type="submission" date="2017-08" db="EMBL/GenBank/DDBJ databases">
        <title>Infants hospitalized years apart are colonized by the same room-sourced microbial strains.</title>
        <authorList>
            <person name="Brooks B."/>
            <person name="Olm M.R."/>
            <person name="Firek B.A."/>
            <person name="Baker R."/>
            <person name="Thomas B.C."/>
            <person name="Morowitz M.J."/>
            <person name="Banfield J.F."/>
        </authorList>
    </citation>
    <scope>NUCLEOTIDE SEQUENCE [LARGE SCALE GENOMIC DNA]</scope>
    <source>
        <strain evidence="3">S2_009_000_R2_77</strain>
    </source>
</reference>
<keyword evidence="2 3" id="KW-0808">Transferase</keyword>
<comment type="caution">
    <text evidence="3">The sequence shown here is derived from an EMBL/GenBank/DDBJ whole genome shotgun (WGS) entry which is preliminary data.</text>
</comment>
<dbReference type="Proteomes" id="UP000249198">
    <property type="component" value="Unassembled WGS sequence"/>
</dbReference>
<dbReference type="CDD" id="cd06533">
    <property type="entry name" value="Glyco_transf_WecG_TagA"/>
    <property type="match status" value="1"/>
</dbReference>
<evidence type="ECO:0000313" key="4">
    <source>
        <dbReference type="Proteomes" id="UP000249198"/>
    </source>
</evidence>
<dbReference type="AlphaFoldDB" id="A0A2W5D3U2"/>
<accession>A0A2W5D3U2</accession>
<dbReference type="Pfam" id="PF03808">
    <property type="entry name" value="Glyco_tran_WecG"/>
    <property type="match status" value="1"/>
</dbReference>
<dbReference type="EMBL" id="QFOH01000009">
    <property type="protein sequence ID" value="PZP24414.1"/>
    <property type="molecule type" value="Genomic_DNA"/>
</dbReference>
<gene>
    <name evidence="3" type="ORF">DI599_08200</name>
</gene>
<dbReference type="InterPro" id="IPR004629">
    <property type="entry name" value="WecG_TagA_CpsF"/>
</dbReference>
<proteinExistence type="predicted"/>
<organism evidence="3 4">
    <name type="scientific">Pseudomonas kuykendallii</name>
    <dbReference type="NCBI Taxonomy" id="1007099"/>
    <lineage>
        <taxon>Bacteria</taxon>
        <taxon>Pseudomonadati</taxon>
        <taxon>Pseudomonadota</taxon>
        <taxon>Gammaproteobacteria</taxon>
        <taxon>Pseudomonadales</taxon>
        <taxon>Pseudomonadaceae</taxon>
        <taxon>Pseudomonas</taxon>
    </lineage>
</organism>
<sequence>MKNPIVRKEDLLVRRLMLLEENETEDFLRNLRMVKRPSILGFLNQHGYNITQQNLSARKSFLKVDYLLRDGIGIKLACKVNGVEPKANLNGTDFIPKLLDFFINDDTVDCQYFAMGTQEPWLSKGADKLFRGRPFHAIDGFKAIDEYVEFFKTAYREGAMPIIVLAMGMPKQEAVAVRLKNELDMPALFVCGGAIVDFSAERFERAPEFFRKFGLEWLYRLLMEPRRLFRRYAVGIPLFFYYVARNSFGAKPHDGGQVLKRQS</sequence>
<dbReference type="PANTHER" id="PTHR34136">
    <property type="match status" value="1"/>
</dbReference>
<keyword evidence="1" id="KW-0328">Glycosyltransferase</keyword>
<dbReference type="GO" id="GO:0016758">
    <property type="term" value="F:hexosyltransferase activity"/>
    <property type="evidence" value="ECO:0007669"/>
    <property type="project" value="TreeGrafter"/>
</dbReference>
<evidence type="ECO:0000256" key="1">
    <source>
        <dbReference type="ARBA" id="ARBA00022676"/>
    </source>
</evidence>
<evidence type="ECO:0000313" key="3">
    <source>
        <dbReference type="EMBL" id="PZP24414.1"/>
    </source>
</evidence>
<dbReference type="RefSeq" id="WP_273230859.1">
    <property type="nucleotide sequence ID" value="NZ_QFOH01000009.1"/>
</dbReference>
<name>A0A2W5D3U2_9PSED</name>
<evidence type="ECO:0000256" key="2">
    <source>
        <dbReference type="ARBA" id="ARBA00022679"/>
    </source>
</evidence>
<dbReference type="PANTHER" id="PTHR34136:SF1">
    <property type="entry name" value="UDP-N-ACETYL-D-MANNOSAMINURONIC ACID TRANSFERASE"/>
    <property type="match status" value="1"/>
</dbReference>
<dbReference type="NCBIfam" id="TIGR00696">
    <property type="entry name" value="wecG_tagA_cpsF"/>
    <property type="match status" value="1"/>
</dbReference>
<protein>
    <submittedName>
        <fullName evidence="3">Glycosyltransferase</fullName>
    </submittedName>
</protein>